<evidence type="ECO:0000313" key="1">
    <source>
        <dbReference type="EMBL" id="MBW83656.1"/>
    </source>
</evidence>
<dbReference type="AlphaFoldDB" id="A0A2P2IR43"/>
<proteinExistence type="predicted"/>
<accession>A0A2P2IR43</accession>
<organism evidence="1">
    <name type="scientific">Rhizophora mucronata</name>
    <name type="common">Asiatic mangrove</name>
    <dbReference type="NCBI Taxonomy" id="61149"/>
    <lineage>
        <taxon>Eukaryota</taxon>
        <taxon>Viridiplantae</taxon>
        <taxon>Streptophyta</taxon>
        <taxon>Embryophyta</taxon>
        <taxon>Tracheophyta</taxon>
        <taxon>Spermatophyta</taxon>
        <taxon>Magnoliopsida</taxon>
        <taxon>eudicotyledons</taxon>
        <taxon>Gunneridae</taxon>
        <taxon>Pentapetalae</taxon>
        <taxon>rosids</taxon>
        <taxon>fabids</taxon>
        <taxon>Malpighiales</taxon>
        <taxon>Rhizophoraceae</taxon>
        <taxon>Rhizophora</taxon>
    </lineage>
</organism>
<name>A0A2P2IR43_RHIMU</name>
<reference evidence="1" key="1">
    <citation type="submission" date="2018-02" db="EMBL/GenBank/DDBJ databases">
        <title>Rhizophora mucronata_Transcriptome.</title>
        <authorList>
            <person name="Meera S.P."/>
            <person name="Sreeshan A."/>
            <person name="Augustine A."/>
        </authorList>
    </citation>
    <scope>NUCLEOTIDE SEQUENCE</scope>
    <source>
        <tissue evidence="1">Leaf</tissue>
    </source>
</reference>
<dbReference type="EMBL" id="GGEC01003173">
    <property type="protein sequence ID" value="MBW83656.1"/>
    <property type="molecule type" value="Transcribed_RNA"/>
</dbReference>
<protein>
    <submittedName>
        <fullName evidence="1">Uncharacterized protein</fullName>
    </submittedName>
</protein>
<sequence>MPCLNSLISETNIRLQYNEIPYSYPSLVPLLVVIQVKADHRMSGHMCTNHAFCNLFPSYNLCWIFFMYGKRPG</sequence>